<proteinExistence type="predicted"/>
<dbReference type="AlphaFoldDB" id="A0A562T4G9"/>
<reference evidence="2 3" key="1">
    <citation type="journal article" date="2013" name="Stand. Genomic Sci.">
        <title>Genomic Encyclopedia of Type Strains, Phase I: The one thousand microbial genomes (KMG-I) project.</title>
        <authorList>
            <person name="Kyrpides N.C."/>
            <person name="Woyke T."/>
            <person name="Eisen J.A."/>
            <person name="Garrity G."/>
            <person name="Lilburn T.G."/>
            <person name="Beck B.J."/>
            <person name="Whitman W.B."/>
            <person name="Hugenholtz P."/>
            <person name="Klenk H.P."/>
        </authorList>
    </citation>
    <scope>NUCLEOTIDE SEQUENCE [LARGE SCALE GENOMIC DNA]</scope>
    <source>
        <strain evidence="2 3">DSM 13484</strain>
    </source>
</reference>
<keyword evidence="3" id="KW-1185">Reference proteome</keyword>
<dbReference type="InterPro" id="IPR043504">
    <property type="entry name" value="Peptidase_S1_PA_chymotrypsin"/>
</dbReference>
<dbReference type="Gene3D" id="2.40.10.10">
    <property type="entry name" value="Trypsin-like serine proteases"/>
    <property type="match status" value="2"/>
</dbReference>
<dbReference type="RefSeq" id="WP_145713767.1">
    <property type="nucleotide sequence ID" value="NZ_BAAAFY010000001.1"/>
</dbReference>
<dbReference type="Pfam" id="PF13365">
    <property type="entry name" value="Trypsin_2"/>
    <property type="match status" value="1"/>
</dbReference>
<sequence>MKPGVSSNRQKIKEEIRMKDQLHLLQEIERYFEGHMSDEERAAFEALRLTDPEVDRQVEEQLLFLETLQQYGQRKDLQNKMDQIHAAMGPHTAAADGMPERPVMQPLRSRTPVTRRRALTNLAAAACIALVTSLTTIAIMQQAAKRKSTAQYEDVRRVLNNIQRSQNALINDINSNKKAPANPGTYGGTGFAISANGYIITNYHVVAGADSLYVQNNKGEAFKASSIFEDISSDLAILKIADSTFKSQPLPYALKPQQVRLGEEVFTMGYPRDEIVYGKGYISAQTGFNGDTVAYQVAIPVNPGNSGAPLMDNEGNIVGIITGKQTSSDGIAFAVKSAHLKRLLEEMPKEKLPRREWTRKNHLEHLPRVDQIRKLEDFVYMVKVYN</sequence>
<feature type="transmembrane region" description="Helical" evidence="1">
    <location>
        <begin position="118"/>
        <end position="140"/>
    </location>
</feature>
<dbReference type="InterPro" id="IPR009003">
    <property type="entry name" value="Peptidase_S1_PA"/>
</dbReference>
<evidence type="ECO:0000313" key="2">
    <source>
        <dbReference type="EMBL" id="TWI88429.1"/>
    </source>
</evidence>
<dbReference type="Proteomes" id="UP000316778">
    <property type="component" value="Unassembled WGS sequence"/>
</dbReference>
<dbReference type="InterPro" id="IPR001940">
    <property type="entry name" value="Peptidase_S1C"/>
</dbReference>
<dbReference type="GO" id="GO:0006508">
    <property type="term" value="P:proteolysis"/>
    <property type="evidence" value="ECO:0007669"/>
    <property type="project" value="UniProtKB-KW"/>
</dbReference>
<keyword evidence="1" id="KW-1133">Transmembrane helix</keyword>
<dbReference type="PANTHER" id="PTHR22939">
    <property type="entry name" value="SERINE PROTEASE FAMILY S1C HTRA-RELATED"/>
    <property type="match status" value="1"/>
</dbReference>
<dbReference type="PRINTS" id="PR00834">
    <property type="entry name" value="PROTEASES2C"/>
</dbReference>
<gene>
    <name evidence="2" type="ORF">LX66_2514</name>
</gene>
<keyword evidence="2" id="KW-0645">Protease</keyword>
<dbReference type="OrthoDB" id="9766361at2"/>
<dbReference type="EMBL" id="VLLG01000003">
    <property type="protein sequence ID" value="TWI88429.1"/>
    <property type="molecule type" value="Genomic_DNA"/>
</dbReference>
<organism evidence="2 3">
    <name type="scientific">Chitinophaga japonensis</name>
    <name type="common">Flexibacter japonensis</name>
    <dbReference type="NCBI Taxonomy" id="104662"/>
    <lineage>
        <taxon>Bacteria</taxon>
        <taxon>Pseudomonadati</taxon>
        <taxon>Bacteroidota</taxon>
        <taxon>Chitinophagia</taxon>
        <taxon>Chitinophagales</taxon>
        <taxon>Chitinophagaceae</taxon>
        <taxon>Chitinophaga</taxon>
    </lineage>
</organism>
<keyword evidence="1" id="KW-0812">Transmembrane</keyword>
<protein>
    <submittedName>
        <fullName evidence="2">S1-C subfamily serine protease</fullName>
    </submittedName>
</protein>
<dbReference type="SUPFAM" id="SSF50494">
    <property type="entry name" value="Trypsin-like serine proteases"/>
    <property type="match status" value="1"/>
</dbReference>
<keyword evidence="1" id="KW-0472">Membrane</keyword>
<evidence type="ECO:0000256" key="1">
    <source>
        <dbReference type="SAM" id="Phobius"/>
    </source>
</evidence>
<dbReference type="GO" id="GO:0004252">
    <property type="term" value="F:serine-type endopeptidase activity"/>
    <property type="evidence" value="ECO:0007669"/>
    <property type="project" value="InterPro"/>
</dbReference>
<evidence type="ECO:0000313" key="3">
    <source>
        <dbReference type="Proteomes" id="UP000316778"/>
    </source>
</evidence>
<keyword evidence="2" id="KW-0378">Hydrolase</keyword>
<accession>A0A562T4G9</accession>
<dbReference type="PANTHER" id="PTHR22939:SF129">
    <property type="entry name" value="SERINE PROTEASE HTRA2, MITOCHONDRIAL"/>
    <property type="match status" value="1"/>
</dbReference>
<comment type="caution">
    <text evidence="2">The sequence shown here is derived from an EMBL/GenBank/DDBJ whole genome shotgun (WGS) entry which is preliminary data.</text>
</comment>
<name>A0A562T4G9_CHIJA</name>